<feature type="signal peptide" evidence="1">
    <location>
        <begin position="1"/>
        <end position="21"/>
    </location>
</feature>
<dbReference type="Proteomes" id="UP001339883">
    <property type="component" value="Unassembled WGS sequence"/>
</dbReference>
<organism evidence="2 3">
    <name type="scientific">Acinetobacter pollinis</name>
    <dbReference type="NCBI Taxonomy" id="2605270"/>
    <lineage>
        <taxon>Bacteria</taxon>
        <taxon>Pseudomonadati</taxon>
        <taxon>Pseudomonadota</taxon>
        <taxon>Gammaproteobacteria</taxon>
        <taxon>Moraxellales</taxon>
        <taxon>Moraxellaceae</taxon>
        <taxon>Acinetobacter</taxon>
    </lineage>
</organism>
<evidence type="ECO:0000256" key="1">
    <source>
        <dbReference type="SAM" id="SignalP"/>
    </source>
</evidence>
<name>A0ABU6DTU0_9GAMM</name>
<keyword evidence="1" id="KW-0732">Signal</keyword>
<protein>
    <submittedName>
        <fullName evidence="2">Capsule assembly Wzi family protein</fullName>
    </submittedName>
</protein>
<dbReference type="EMBL" id="VTDN01000004">
    <property type="protein sequence ID" value="MEB5476813.1"/>
    <property type="molecule type" value="Genomic_DNA"/>
</dbReference>
<dbReference type="Gene3D" id="2.40.160.130">
    <property type="entry name" value="Capsule assembly protein Wzi"/>
    <property type="match status" value="1"/>
</dbReference>
<evidence type="ECO:0000313" key="3">
    <source>
        <dbReference type="Proteomes" id="UP001339883"/>
    </source>
</evidence>
<dbReference type="InterPro" id="IPR026950">
    <property type="entry name" value="Caps_assemb_Wzi"/>
</dbReference>
<sequence length="480" mass="53767">MKLQKKWMIPLLTMVSSTTFAQAFLMNDASLRSDLNWLNQQGVIQVTTSTWPLSTAAIQDALQHAKPENIAQRKVLDSIRRKIDEGNTLSQVKLKASTDRNKLPAAFGNDNASQNRASFTLQKSTENWDAHLQVNAEDRQRIDNGNNVNVEGSYLAGKIWNQWISFGSVPTFWGPGHDGSLIRGDATRPVPGFLMQRAEQKAFETKWLSWIGPWQYQIFAGQLQRYTAVPKANLIGMRLTIQPFQSLELGASRTFQIGGRGQPSDFDAYWNAFIGRDNAYENNSWVNNDNASNQLGGFDARLNLQPLFNIPVGLYGQMIGEDESGKLPSRNLYLAGIDFSSNYGELPYQLYAEWADTRTSGKVEGYTYNHHQYTDGYYQYGYPIGHGMGGDGQMYSLGGNIQLNATNRITGRLLYAKLNQSNLEINKAFPTNDKMKAIELGWETQVKSDIHVQVGAWLGDSDYLKNDSGASLSIKLPLNF</sequence>
<accession>A0ABU6DTU0</accession>
<comment type="caution">
    <text evidence="2">The sequence shown here is derived from an EMBL/GenBank/DDBJ whole genome shotgun (WGS) entry which is preliminary data.</text>
</comment>
<keyword evidence="3" id="KW-1185">Reference proteome</keyword>
<proteinExistence type="predicted"/>
<evidence type="ECO:0000313" key="2">
    <source>
        <dbReference type="EMBL" id="MEB5476813.1"/>
    </source>
</evidence>
<feature type="chain" id="PRO_5045057760" evidence="1">
    <location>
        <begin position="22"/>
        <end position="480"/>
    </location>
</feature>
<gene>
    <name evidence="2" type="ORF">I2F25_07110</name>
</gene>
<dbReference type="RefSeq" id="WP_325775264.1">
    <property type="nucleotide sequence ID" value="NZ_VTDN01000004.1"/>
</dbReference>
<dbReference type="Pfam" id="PF14052">
    <property type="entry name" value="Caps_assemb_Wzi"/>
    <property type="match status" value="1"/>
</dbReference>
<reference evidence="2 3" key="1">
    <citation type="submission" date="2019-08" db="EMBL/GenBank/DDBJ databases">
        <title>Five species of Acinetobacter isolated from floral nectar and animal pollinators.</title>
        <authorList>
            <person name="Hendry T.A."/>
        </authorList>
    </citation>
    <scope>NUCLEOTIDE SEQUENCE [LARGE SCALE GENOMIC DNA]</scope>
    <source>
        <strain evidence="2 3">MD18.27</strain>
    </source>
</reference>
<dbReference type="InterPro" id="IPR038636">
    <property type="entry name" value="Wzi_sf"/>
</dbReference>